<protein>
    <submittedName>
        <fullName evidence="2">Toll/interleukin-1 receptor domain-containing protein</fullName>
    </submittedName>
</protein>
<dbReference type="InterPro" id="IPR035897">
    <property type="entry name" value="Toll_tir_struct_dom_sf"/>
</dbReference>
<dbReference type="SUPFAM" id="SSF52200">
    <property type="entry name" value="Toll/Interleukin receptor TIR domain"/>
    <property type="match status" value="1"/>
</dbReference>
<keyword evidence="3" id="KW-1185">Reference proteome</keyword>
<sequence length="241" mass="27080">MKVSERLGLNRQIADELANRYAWDEVDQFLTAFGLTTSISGSWDSDAEFYRLVLSRAPLNALAEIVEDLGLPAFSDAAPIRQLPRVWEATEDLRVFVSHLSAEKEKAARMRDCLSAHHMSAFVAHDDIEPTLEWQVQIERALTNCELFISMHTPGFSKSHWTQQEVGYAVGRGVKIIAVHMGEDPTGFIQKNQALSRGIKTAEVLSSEVAELVKSDERLKSRYAELNKVDQFGDLDDDIPF</sequence>
<evidence type="ECO:0000259" key="1">
    <source>
        <dbReference type="Pfam" id="PF13676"/>
    </source>
</evidence>
<dbReference type="EMBL" id="CP081297">
    <property type="protein sequence ID" value="QZD86836.1"/>
    <property type="molecule type" value="Genomic_DNA"/>
</dbReference>
<proteinExistence type="predicted"/>
<organism evidence="2 3">
    <name type="scientific">Qipengyuania psychrotolerans</name>
    <dbReference type="NCBI Taxonomy" id="2867238"/>
    <lineage>
        <taxon>Bacteria</taxon>
        <taxon>Pseudomonadati</taxon>
        <taxon>Pseudomonadota</taxon>
        <taxon>Alphaproteobacteria</taxon>
        <taxon>Sphingomonadales</taxon>
        <taxon>Erythrobacteraceae</taxon>
        <taxon>Qipengyuania</taxon>
    </lineage>
</organism>
<dbReference type="Gene3D" id="3.40.50.10140">
    <property type="entry name" value="Toll/interleukin-1 receptor homology (TIR) domain"/>
    <property type="match status" value="1"/>
</dbReference>
<dbReference type="Pfam" id="PF13676">
    <property type="entry name" value="TIR_2"/>
    <property type="match status" value="1"/>
</dbReference>
<reference evidence="2 3" key="1">
    <citation type="submission" date="2021-08" db="EMBL/GenBank/DDBJ databases">
        <title>Comparative Genomics Analysis of the Genus Qipengyuania Reveals Extensive Genetic Diversity and Metabolic Versatility, Including the Description of Fifteen Novel Species.</title>
        <authorList>
            <person name="Liu Y."/>
        </authorList>
    </citation>
    <scope>NUCLEOTIDE SEQUENCE [LARGE SCALE GENOMIC DNA]</scope>
    <source>
        <strain evidence="2 3">1XM2-8</strain>
    </source>
</reference>
<keyword evidence="2" id="KW-0675">Receptor</keyword>
<evidence type="ECO:0000313" key="3">
    <source>
        <dbReference type="Proteomes" id="UP000824280"/>
    </source>
</evidence>
<accession>A0ABX8ZDK7</accession>
<dbReference type="Proteomes" id="UP000824280">
    <property type="component" value="Chromosome"/>
</dbReference>
<evidence type="ECO:0000313" key="2">
    <source>
        <dbReference type="EMBL" id="QZD86836.1"/>
    </source>
</evidence>
<dbReference type="RefSeq" id="WP_221422377.1">
    <property type="nucleotide sequence ID" value="NZ_CP081297.1"/>
</dbReference>
<feature type="domain" description="TIR" evidence="1">
    <location>
        <begin position="95"/>
        <end position="185"/>
    </location>
</feature>
<name>A0ABX8ZDK7_9SPHN</name>
<dbReference type="InterPro" id="IPR000157">
    <property type="entry name" value="TIR_dom"/>
</dbReference>
<gene>
    <name evidence="2" type="ORF">K3166_11650</name>
</gene>